<evidence type="ECO:0000313" key="2">
    <source>
        <dbReference type="EMBL" id="CAL1699422.1"/>
    </source>
</evidence>
<gene>
    <name evidence="2" type="ORF">GFSPODELE1_LOCUS2666</name>
</gene>
<keyword evidence="3" id="KW-1185">Reference proteome</keyword>
<proteinExistence type="predicted"/>
<organism evidence="2 3">
    <name type="scientific">Somion occarium</name>
    <dbReference type="NCBI Taxonomy" id="3059160"/>
    <lineage>
        <taxon>Eukaryota</taxon>
        <taxon>Fungi</taxon>
        <taxon>Dikarya</taxon>
        <taxon>Basidiomycota</taxon>
        <taxon>Agaricomycotina</taxon>
        <taxon>Agaricomycetes</taxon>
        <taxon>Polyporales</taxon>
        <taxon>Cerrenaceae</taxon>
        <taxon>Somion</taxon>
    </lineage>
</organism>
<reference evidence="3" key="1">
    <citation type="submission" date="2024-04" db="EMBL/GenBank/DDBJ databases">
        <authorList>
            <person name="Shaw F."/>
            <person name="Minotto A."/>
        </authorList>
    </citation>
    <scope>NUCLEOTIDE SEQUENCE [LARGE SCALE GENOMIC DNA]</scope>
</reference>
<protein>
    <submittedName>
        <fullName evidence="2">Uncharacterized protein</fullName>
    </submittedName>
</protein>
<dbReference type="EMBL" id="OZ037954">
    <property type="protein sequence ID" value="CAL1699422.1"/>
    <property type="molecule type" value="Genomic_DNA"/>
</dbReference>
<sequence>MDAFNSLPGDLNHDERLKRHLRSILHAKIGSNRWINRHNYEHLDYGLAIDFGDYFVSGTTNFLMHPQFKLVVDDDELDEPAADSPMVQPTAQRHRSIPSDALTSCVAPQCVVIPDAACLYVPNRERTPLEREIAGLGHKIVEDNPPLKTSLLYHHEGKPAKPLTLESWVEDVALLQGFSIPILFEAKRRPFKPEMRTRDLRYDAITTSCDKAFQHLLSQASICFYVYQYQQEIILVALVGDYWCYRVVERDHPDLPDAVDASEWLNRYQRDVPEELAGISRNRVRSGGSHARTKVVVNVNQVPLEDLAGEDSDPYGDDPIAVAEVDETYRPWVHPLCAPPFEEEAQLETEWEDLHGSDITSLLMRMGSVASNQRLNYIRRYLRSSDKPWLSLALEKPEEVEYPGTARLQEDENANAASSSKKRKIPKRD</sequence>
<evidence type="ECO:0000256" key="1">
    <source>
        <dbReference type="SAM" id="MobiDB-lite"/>
    </source>
</evidence>
<feature type="region of interest" description="Disordered" evidence="1">
    <location>
        <begin position="403"/>
        <end position="429"/>
    </location>
</feature>
<evidence type="ECO:0000313" key="3">
    <source>
        <dbReference type="Proteomes" id="UP001497453"/>
    </source>
</evidence>
<name>A0ABP1CUS0_9APHY</name>
<accession>A0ABP1CUS0</accession>
<feature type="compositionally biased region" description="Basic residues" evidence="1">
    <location>
        <begin position="420"/>
        <end position="429"/>
    </location>
</feature>
<dbReference type="Proteomes" id="UP001497453">
    <property type="component" value="Chromosome 11"/>
</dbReference>